<reference evidence="1 2" key="1">
    <citation type="submission" date="2022-12" db="EMBL/GenBank/DDBJ databases">
        <authorList>
            <person name="Muema E."/>
        </authorList>
    </citation>
    <scope>NUCLEOTIDE SEQUENCE [LARGE SCALE GENOMIC DNA]</scope>
    <source>
        <strain evidence="2">1330</strain>
    </source>
</reference>
<evidence type="ECO:0000313" key="2">
    <source>
        <dbReference type="Proteomes" id="UP001366503"/>
    </source>
</evidence>
<evidence type="ECO:0008006" key="3">
    <source>
        <dbReference type="Google" id="ProtNLM"/>
    </source>
</evidence>
<name>A0ABU8K5Y7_9HYPH</name>
<sequence>MDDSDNSINLFFITRRHLLTGTATGAAAWPFQAKSLAAELTDGSAADPALCLCRSWHRIHDETLALCREQQRLETHLARTVGFPCAKVRLADGTDVTLHSIESLNDAYSPENEVEWGRALADYAAHQARWDAVDAEIGYSRTDELIRQSETAESALLDDLPQTAATSIEGILAKLKVILRDGEHWEHPDDFPWPHIRSVLNDLIRLHGLDAATNPSSENRQDSQSR</sequence>
<comment type="caution">
    <text evidence="1">The sequence shown here is derived from an EMBL/GenBank/DDBJ whole genome shotgun (WGS) entry which is preliminary data.</text>
</comment>
<evidence type="ECO:0000313" key="1">
    <source>
        <dbReference type="EMBL" id="MEI9401129.1"/>
    </source>
</evidence>
<gene>
    <name evidence="1" type="ORF">O7A05_02825</name>
</gene>
<dbReference type="Proteomes" id="UP001366503">
    <property type="component" value="Unassembled WGS sequence"/>
</dbReference>
<organism evidence="1 2">
    <name type="scientific">Mesorhizobium argentiipisi</name>
    <dbReference type="NCBI Taxonomy" id="3015175"/>
    <lineage>
        <taxon>Bacteria</taxon>
        <taxon>Pseudomonadati</taxon>
        <taxon>Pseudomonadota</taxon>
        <taxon>Alphaproteobacteria</taxon>
        <taxon>Hyphomicrobiales</taxon>
        <taxon>Phyllobacteriaceae</taxon>
        <taxon>Mesorhizobium</taxon>
    </lineage>
</organism>
<accession>A0ABU8K5Y7</accession>
<dbReference type="EMBL" id="JAPYKO010000001">
    <property type="protein sequence ID" value="MEI9401129.1"/>
    <property type="molecule type" value="Genomic_DNA"/>
</dbReference>
<keyword evidence="2" id="KW-1185">Reference proteome</keyword>
<dbReference type="RefSeq" id="WP_337091394.1">
    <property type="nucleotide sequence ID" value="NZ_JAPYKO010000001.1"/>
</dbReference>
<proteinExistence type="predicted"/>
<protein>
    <recommendedName>
        <fullName evidence="3">Twin-arginine translocation signal domain-containing protein</fullName>
    </recommendedName>
</protein>